<organism evidence="2 3">
    <name type="scientific">Simkania negevensis</name>
    <dbReference type="NCBI Taxonomy" id="83561"/>
    <lineage>
        <taxon>Bacteria</taxon>
        <taxon>Pseudomonadati</taxon>
        <taxon>Chlamydiota</taxon>
        <taxon>Chlamydiia</taxon>
        <taxon>Parachlamydiales</taxon>
        <taxon>Simkaniaceae</taxon>
        <taxon>Simkania</taxon>
    </lineage>
</organism>
<evidence type="ECO:0000313" key="3">
    <source>
        <dbReference type="Proteomes" id="UP000722121"/>
    </source>
</evidence>
<name>A0ABS3ATP8_9BACT</name>
<evidence type="ECO:0000313" key="2">
    <source>
        <dbReference type="EMBL" id="MBN4067013.1"/>
    </source>
</evidence>
<reference evidence="2 3" key="1">
    <citation type="submission" date="2021-02" db="EMBL/GenBank/DDBJ databases">
        <title>Activity-based single-cell genomes from oceanic crustal fluid captures similar information to metagenomic and metatranscriptomic surveys with orders of magnitude less sampling.</title>
        <authorList>
            <person name="D'Angelo T.S."/>
            <person name="Orcutt B.N."/>
        </authorList>
    </citation>
    <scope>NUCLEOTIDE SEQUENCE [LARGE SCALE GENOMIC DNA]</scope>
    <source>
        <strain evidence="2">AH-315-G07</strain>
    </source>
</reference>
<feature type="region of interest" description="Disordered" evidence="1">
    <location>
        <begin position="1"/>
        <end position="62"/>
    </location>
</feature>
<dbReference type="Proteomes" id="UP000722121">
    <property type="component" value="Unassembled WGS sequence"/>
</dbReference>
<dbReference type="EMBL" id="JAFITR010000051">
    <property type="protein sequence ID" value="MBN4067013.1"/>
    <property type="molecule type" value="Genomic_DNA"/>
</dbReference>
<feature type="compositionally biased region" description="Polar residues" evidence="1">
    <location>
        <begin position="20"/>
        <end position="49"/>
    </location>
</feature>
<protein>
    <submittedName>
        <fullName evidence="2">Uncharacterized protein</fullName>
    </submittedName>
</protein>
<proteinExistence type="predicted"/>
<comment type="caution">
    <text evidence="2">The sequence shown here is derived from an EMBL/GenBank/DDBJ whole genome shotgun (WGS) entry which is preliminary data.</text>
</comment>
<evidence type="ECO:0000256" key="1">
    <source>
        <dbReference type="SAM" id="MobiDB-lite"/>
    </source>
</evidence>
<sequence length="102" mass="11141">MGSDLGGVGPVSQPLDDEASNFSKKVSVSQKAGQPYMNTYGSKPSASSENMEDGRISPNASIGELNRKYPKMYHVLMETVALQAVQQTHQFFQQMKQDEKGA</sequence>
<gene>
    <name evidence="2" type="ORF">JYU14_02910</name>
</gene>
<accession>A0ABS3ATP8</accession>
<keyword evidence="3" id="KW-1185">Reference proteome</keyword>